<sequence length="139" mass="15890">MNKIMNPHPFIIIITGLLILLWAYASFSKIFNMHQFQHALMTQVFPRWMGKILTYTLPLSELAIIGLLLIPETRLLGMYTSLFLMTIFTLYVGGAVFQIYDRYPCACGGLFSRMGWYKHLKVNIVLTIIALAGVVLMEL</sequence>
<feature type="domain" description="Methylamine utilisation protein MauE" evidence="6">
    <location>
        <begin position="10"/>
        <end position="135"/>
    </location>
</feature>
<dbReference type="GO" id="GO:0030416">
    <property type="term" value="P:methylamine metabolic process"/>
    <property type="evidence" value="ECO:0007669"/>
    <property type="project" value="InterPro"/>
</dbReference>
<evidence type="ECO:0000256" key="1">
    <source>
        <dbReference type="ARBA" id="ARBA00004141"/>
    </source>
</evidence>
<comment type="subcellular location">
    <subcellularLocation>
        <location evidence="1">Membrane</location>
        <topology evidence="1">Multi-pass membrane protein</topology>
    </subcellularLocation>
</comment>
<dbReference type="Pfam" id="PF07291">
    <property type="entry name" value="MauE"/>
    <property type="match status" value="1"/>
</dbReference>
<evidence type="ECO:0000313" key="8">
    <source>
        <dbReference type="Proteomes" id="UP000521017"/>
    </source>
</evidence>
<dbReference type="AlphaFoldDB" id="A0A7X0MLC0"/>
<dbReference type="UniPathway" id="UPA00895"/>
<dbReference type="EMBL" id="JACHCC010000010">
    <property type="protein sequence ID" value="MBB6501650.1"/>
    <property type="molecule type" value="Genomic_DNA"/>
</dbReference>
<feature type="transmembrane region" description="Helical" evidence="5">
    <location>
        <begin position="82"/>
        <end position="100"/>
    </location>
</feature>
<evidence type="ECO:0000256" key="3">
    <source>
        <dbReference type="ARBA" id="ARBA00022989"/>
    </source>
</evidence>
<evidence type="ECO:0000256" key="4">
    <source>
        <dbReference type="ARBA" id="ARBA00023136"/>
    </source>
</evidence>
<proteinExistence type="predicted"/>
<comment type="caution">
    <text evidence="7">The sequence shown here is derived from an EMBL/GenBank/DDBJ whole genome shotgun (WGS) entry which is preliminary data.</text>
</comment>
<reference evidence="7 8" key="1">
    <citation type="submission" date="2020-08" db="EMBL/GenBank/DDBJ databases">
        <title>Genomic Encyclopedia of Type Strains, Phase IV (KMG-V): Genome sequencing to study the core and pangenomes of soil and plant-associated prokaryotes.</title>
        <authorList>
            <person name="Whitman W."/>
        </authorList>
    </citation>
    <scope>NUCLEOTIDE SEQUENCE [LARGE SCALE GENOMIC DNA]</scope>
    <source>
        <strain evidence="7 8">M2T3</strain>
    </source>
</reference>
<accession>A0A7X0MLC0</accession>
<dbReference type="Proteomes" id="UP000521017">
    <property type="component" value="Unassembled WGS sequence"/>
</dbReference>
<evidence type="ECO:0000256" key="2">
    <source>
        <dbReference type="ARBA" id="ARBA00022692"/>
    </source>
</evidence>
<evidence type="ECO:0000313" key="7">
    <source>
        <dbReference type="EMBL" id="MBB6501650.1"/>
    </source>
</evidence>
<evidence type="ECO:0000259" key="6">
    <source>
        <dbReference type="Pfam" id="PF07291"/>
    </source>
</evidence>
<gene>
    <name evidence="7" type="ORF">HDF25_003825</name>
</gene>
<feature type="transmembrane region" description="Helical" evidence="5">
    <location>
        <begin position="52"/>
        <end position="70"/>
    </location>
</feature>
<name>A0A7X0MLC0_9SPHI</name>
<keyword evidence="3 5" id="KW-1133">Transmembrane helix</keyword>
<dbReference type="InterPro" id="IPR009908">
    <property type="entry name" value="Methylamine_util_MauE"/>
</dbReference>
<dbReference type="GO" id="GO:0016020">
    <property type="term" value="C:membrane"/>
    <property type="evidence" value="ECO:0007669"/>
    <property type="project" value="UniProtKB-SubCell"/>
</dbReference>
<protein>
    <recommendedName>
        <fullName evidence="6">Methylamine utilisation protein MauE domain-containing protein</fullName>
    </recommendedName>
</protein>
<keyword evidence="4 5" id="KW-0472">Membrane</keyword>
<organism evidence="7 8">
    <name type="scientific">Pedobacter cryoconitis</name>
    <dbReference type="NCBI Taxonomy" id="188932"/>
    <lineage>
        <taxon>Bacteria</taxon>
        <taxon>Pseudomonadati</taxon>
        <taxon>Bacteroidota</taxon>
        <taxon>Sphingobacteriia</taxon>
        <taxon>Sphingobacteriales</taxon>
        <taxon>Sphingobacteriaceae</taxon>
        <taxon>Pedobacter</taxon>
    </lineage>
</organism>
<feature type="transmembrane region" description="Helical" evidence="5">
    <location>
        <begin position="120"/>
        <end position="137"/>
    </location>
</feature>
<dbReference type="RefSeq" id="WP_184627598.1">
    <property type="nucleotide sequence ID" value="NZ_JACHCC010000010.1"/>
</dbReference>
<evidence type="ECO:0000256" key="5">
    <source>
        <dbReference type="SAM" id="Phobius"/>
    </source>
</evidence>
<keyword evidence="2 5" id="KW-0812">Transmembrane</keyword>